<dbReference type="Gene3D" id="3.30.300.30">
    <property type="match status" value="1"/>
</dbReference>
<dbReference type="AlphaFoldDB" id="A0A1W1ZYN0"/>
<organism evidence="9 10">
    <name type="scientific">Primorskyibacter flagellatus</name>
    <dbReference type="NCBI Taxonomy" id="1387277"/>
    <lineage>
        <taxon>Bacteria</taxon>
        <taxon>Pseudomonadati</taxon>
        <taxon>Pseudomonadota</taxon>
        <taxon>Alphaproteobacteria</taxon>
        <taxon>Rhodobacterales</taxon>
        <taxon>Roseobacteraceae</taxon>
        <taxon>Primorskyibacter</taxon>
    </lineage>
</organism>
<dbReference type="InterPro" id="IPR050237">
    <property type="entry name" value="ATP-dep_AMP-bd_enzyme"/>
</dbReference>
<evidence type="ECO:0000313" key="9">
    <source>
        <dbReference type="EMBL" id="SMC53527.1"/>
    </source>
</evidence>
<dbReference type="Pfam" id="PF13193">
    <property type="entry name" value="AMP-binding_C"/>
    <property type="match status" value="1"/>
</dbReference>
<dbReference type="Pfam" id="PF00501">
    <property type="entry name" value="AMP-binding"/>
    <property type="match status" value="1"/>
</dbReference>
<evidence type="ECO:0000256" key="6">
    <source>
        <dbReference type="ARBA" id="ARBA00042773"/>
    </source>
</evidence>
<reference evidence="9 10" key="1">
    <citation type="submission" date="2017-04" db="EMBL/GenBank/DDBJ databases">
        <authorList>
            <person name="Afonso C.L."/>
            <person name="Miller P.J."/>
            <person name="Scott M.A."/>
            <person name="Spackman E."/>
            <person name="Goraichik I."/>
            <person name="Dimitrov K.M."/>
            <person name="Suarez D.L."/>
            <person name="Swayne D.E."/>
        </authorList>
    </citation>
    <scope>NUCLEOTIDE SEQUENCE [LARGE SCALE GENOMIC DNA]</scope>
    <source>
        <strain evidence="9 10">CGMCC 1.12644</strain>
    </source>
</reference>
<evidence type="ECO:0000259" key="7">
    <source>
        <dbReference type="Pfam" id="PF00501"/>
    </source>
</evidence>
<evidence type="ECO:0000256" key="2">
    <source>
        <dbReference type="ARBA" id="ARBA00005005"/>
    </source>
</evidence>
<name>A0A1W1ZYN0_9RHOB</name>
<dbReference type="EC" id="6.2.1.3" evidence="4"/>
<feature type="domain" description="AMP-binding enzyme C-terminal" evidence="8">
    <location>
        <begin position="342"/>
        <end position="417"/>
    </location>
</feature>
<proteinExistence type="predicted"/>
<comment type="pathway">
    <text evidence="2">Lipid metabolism; fatty acid beta-oxidation.</text>
</comment>
<dbReference type="GO" id="GO:0016020">
    <property type="term" value="C:membrane"/>
    <property type="evidence" value="ECO:0007669"/>
    <property type="project" value="UniProtKB-SubCell"/>
</dbReference>
<dbReference type="EMBL" id="FWYD01000002">
    <property type="protein sequence ID" value="SMC53527.1"/>
    <property type="molecule type" value="Genomic_DNA"/>
</dbReference>
<accession>A0A1W1ZYN0</accession>
<dbReference type="SUPFAM" id="SSF56801">
    <property type="entry name" value="Acetyl-CoA synthetase-like"/>
    <property type="match status" value="1"/>
</dbReference>
<feature type="domain" description="AMP-dependent synthetase/ligase" evidence="7">
    <location>
        <begin position="115"/>
        <end position="296"/>
    </location>
</feature>
<protein>
    <recommendedName>
        <fullName evidence="5">Long-chain-fatty-acid--CoA ligase</fullName>
        <ecNumber evidence="4">6.2.1.3</ecNumber>
    </recommendedName>
    <alternativeName>
        <fullName evidence="6">Long-chain acyl-CoA synthetase</fullName>
    </alternativeName>
</protein>
<evidence type="ECO:0000259" key="8">
    <source>
        <dbReference type="Pfam" id="PF13193"/>
    </source>
</evidence>
<evidence type="ECO:0000256" key="5">
    <source>
        <dbReference type="ARBA" id="ARBA00039545"/>
    </source>
</evidence>
<sequence>MPDVAHNNTITFPDGQSSWSALLKNADARIGEPDRFDGQRVVFVVDSMQQAFGAIIYGLTHGLDYGVVERHRVSPEVAGRFAENGVTLFDWAAVTVMGDAQHAGDTLEPGRVTVLTSGTTGLLKLIPHSWDTLNTFDRVAELPANTWFLPYQIGSYAWFQMVALGLFKPGQNLVCGDFNDLAASFETALHTGQITAISSTPTFWRHALMNIGFDLIQSAPLTSISMGGEIVDQAILDELGGIFPQAKIRHIYASSEAGAAIVVTDGKAGFDAKLTDPARAIGVKVEEDRLYIRSPYSNKADASGWVDTGDLVERRGDRFLFCGRAGNTMINVGGQKAFPPDIEAYLNAHPNVVWSQVTARRAPLMGNLPVAKVVLTKGADTTTAERDLTEYCSKGLAEYAVPRMWEFLDSVPMRASLKS</sequence>
<dbReference type="InterPro" id="IPR025110">
    <property type="entry name" value="AMP-bd_C"/>
</dbReference>
<evidence type="ECO:0000313" key="10">
    <source>
        <dbReference type="Proteomes" id="UP000192330"/>
    </source>
</evidence>
<dbReference type="InterPro" id="IPR042099">
    <property type="entry name" value="ANL_N_sf"/>
</dbReference>
<keyword evidence="3 9" id="KW-0436">Ligase</keyword>
<dbReference type="Proteomes" id="UP000192330">
    <property type="component" value="Unassembled WGS sequence"/>
</dbReference>
<dbReference type="Gene3D" id="3.40.50.12780">
    <property type="entry name" value="N-terminal domain of ligase-like"/>
    <property type="match status" value="1"/>
</dbReference>
<evidence type="ECO:0000256" key="4">
    <source>
        <dbReference type="ARBA" id="ARBA00026121"/>
    </source>
</evidence>
<dbReference type="InterPro" id="IPR045851">
    <property type="entry name" value="AMP-bd_C_sf"/>
</dbReference>
<dbReference type="RefSeq" id="WP_084350587.1">
    <property type="nucleotide sequence ID" value="NZ_FWYD01000002.1"/>
</dbReference>
<keyword evidence="10" id="KW-1185">Reference proteome</keyword>
<dbReference type="PANTHER" id="PTHR43767">
    <property type="entry name" value="LONG-CHAIN-FATTY-ACID--COA LIGASE"/>
    <property type="match status" value="1"/>
</dbReference>
<dbReference type="OrthoDB" id="7055148at2"/>
<evidence type="ECO:0000256" key="3">
    <source>
        <dbReference type="ARBA" id="ARBA00022598"/>
    </source>
</evidence>
<evidence type="ECO:0000256" key="1">
    <source>
        <dbReference type="ARBA" id="ARBA00004170"/>
    </source>
</evidence>
<dbReference type="GO" id="GO:0004467">
    <property type="term" value="F:long-chain fatty acid-CoA ligase activity"/>
    <property type="evidence" value="ECO:0007669"/>
    <property type="project" value="UniProtKB-EC"/>
</dbReference>
<comment type="subcellular location">
    <subcellularLocation>
        <location evidence="1">Membrane</location>
        <topology evidence="1">Peripheral membrane protein</topology>
    </subcellularLocation>
</comment>
<dbReference type="STRING" id="1387277.SAMN06295998_102257"/>
<dbReference type="InterPro" id="IPR000873">
    <property type="entry name" value="AMP-dep_synth/lig_dom"/>
</dbReference>
<dbReference type="PANTHER" id="PTHR43767:SF8">
    <property type="entry name" value="LONG-CHAIN-FATTY-ACID--COA LIGASE"/>
    <property type="match status" value="1"/>
</dbReference>
<gene>
    <name evidence="9" type="ORF">SAMN06295998_102257</name>
</gene>